<proteinExistence type="predicted"/>
<comment type="caution">
    <text evidence="1">The sequence shown here is derived from an EMBL/GenBank/DDBJ whole genome shotgun (WGS) entry which is preliminary data.</text>
</comment>
<gene>
    <name evidence="1" type="ORF">QFC24_006235</name>
</gene>
<evidence type="ECO:0000313" key="1">
    <source>
        <dbReference type="EMBL" id="KAJ9118406.1"/>
    </source>
</evidence>
<keyword evidence="2" id="KW-1185">Reference proteome</keyword>
<dbReference type="Proteomes" id="UP001234202">
    <property type="component" value="Unassembled WGS sequence"/>
</dbReference>
<name>A0ACC2X5T8_9TREE</name>
<dbReference type="EMBL" id="JASBWV010000029">
    <property type="protein sequence ID" value="KAJ9118406.1"/>
    <property type="molecule type" value="Genomic_DNA"/>
</dbReference>
<accession>A0ACC2X5T8</accession>
<organism evidence="1 2">
    <name type="scientific">Naganishia onofrii</name>
    <dbReference type="NCBI Taxonomy" id="1851511"/>
    <lineage>
        <taxon>Eukaryota</taxon>
        <taxon>Fungi</taxon>
        <taxon>Dikarya</taxon>
        <taxon>Basidiomycota</taxon>
        <taxon>Agaricomycotina</taxon>
        <taxon>Tremellomycetes</taxon>
        <taxon>Filobasidiales</taxon>
        <taxon>Filobasidiaceae</taxon>
        <taxon>Naganishia</taxon>
    </lineage>
</organism>
<evidence type="ECO:0000313" key="2">
    <source>
        <dbReference type="Proteomes" id="UP001234202"/>
    </source>
</evidence>
<sequence>MTAVIKSALVDKYPDGLPVWTYAFMEGLDQLELSKTGDFITTDTKGASQAETDRVRRAVSGSTLTECDFVDTERDSDKAEKEEGSVLVKTFQEKAESNFKTVSPVRGPDRDTSVDVCCVPLQAIRLSDGKESVPFNWLAFSMMQSGRWTEARQTLCQAPLNPQLLFRLTTCYEQERDYIKAYNTMERAIQLTPDDERSPHAAHLKRLAEQARDMKENIFRGDPFEMLPLEVIINMMRMGQNMKDDFVLKSSWVSQKWRETLTQHCPELWRTVIITTTDSKNKAALSKAQTWRYRAGTQRNSVIFRDFNVSALEQLPSRFRNYVKDAKHLTISVTEEAVLERFAEKYRTSITYLESLTIKVATSWRKTYGIERSRAERLHMSHENDLCFDVISRHLRYKLQSIEIHDVSFVRRRWPADSPVDRLYIREIDSYEAWYPVLKRLTVHHCAFDNVYNASLFVGNKTQPALLKYQCDPLHRALRGAPDLEHLVVKPTWRHDGKPAMPGLGQRIELSQLRTAVLPPPSLWFIDIIAPKLTSLRFMRPEGFSAYAFDLFDESRQTPLIPRLQDSPILVETVPKLEHVEFACYEIDTKSGLEEWLPLLSSARTLTIRSIGGNAWPATTSTPPDDPDQRAAVTVVQILIDHPEWCPNLQEVNLEKCFATGDSLVQLIRTRNGQHTASIWTVSQSSRA</sequence>
<reference evidence="1" key="1">
    <citation type="submission" date="2023-04" db="EMBL/GenBank/DDBJ databases">
        <title>Draft Genome sequencing of Naganishia species isolated from polar environments using Oxford Nanopore Technology.</title>
        <authorList>
            <person name="Leo P."/>
            <person name="Venkateswaran K."/>
        </authorList>
    </citation>
    <scope>NUCLEOTIDE SEQUENCE</scope>
    <source>
        <strain evidence="1">DBVPG 5303</strain>
    </source>
</reference>
<protein>
    <submittedName>
        <fullName evidence="1">Uncharacterized protein</fullName>
    </submittedName>
</protein>